<comment type="catalytic activity">
    <reaction evidence="5">
        <text>[phosphate](n) + H2O = [phosphate](n-1) + phosphate + H(+)</text>
        <dbReference type="Rhea" id="RHEA:21528"/>
        <dbReference type="Rhea" id="RHEA-COMP:9859"/>
        <dbReference type="Rhea" id="RHEA-COMP:14279"/>
        <dbReference type="ChEBI" id="CHEBI:15377"/>
        <dbReference type="ChEBI" id="CHEBI:15378"/>
        <dbReference type="ChEBI" id="CHEBI:16838"/>
        <dbReference type="ChEBI" id="CHEBI:43474"/>
        <dbReference type="EC" id="3.6.1.11"/>
    </reaction>
</comment>
<evidence type="ECO:0000256" key="5">
    <source>
        <dbReference type="ARBA" id="ARBA00047607"/>
    </source>
</evidence>
<dbReference type="EC" id="3.6.1.11" evidence="2"/>
<proteinExistence type="inferred from homology"/>
<dbReference type="AlphaFoldDB" id="A0A0S2TA94"/>
<dbReference type="FunFam" id="3.30.420.40:FF:000023">
    <property type="entry name" value="Guanosine-5'-triphosphate,3'-diphosphate pyrophosphatase"/>
    <property type="match status" value="1"/>
</dbReference>
<evidence type="ECO:0000313" key="8">
    <source>
        <dbReference type="EMBL" id="ALP52028.1"/>
    </source>
</evidence>
<dbReference type="KEGG" id="tee:Tel_02110"/>
<dbReference type="GO" id="GO:0006793">
    <property type="term" value="P:phosphorus metabolic process"/>
    <property type="evidence" value="ECO:0007669"/>
    <property type="project" value="InterPro"/>
</dbReference>
<dbReference type="SUPFAM" id="SSF109604">
    <property type="entry name" value="HD-domain/PDEase-like"/>
    <property type="match status" value="1"/>
</dbReference>
<dbReference type="NCBIfam" id="TIGR03706">
    <property type="entry name" value="exo_poly_only"/>
    <property type="match status" value="1"/>
</dbReference>
<dbReference type="InterPro" id="IPR048950">
    <property type="entry name" value="Ppx_GppA_C"/>
</dbReference>
<accession>A0A0S2TA94</accession>
<dbReference type="InterPro" id="IPR043129">
    <property type="entry name" value="ATPase_NBD"/>
</dbReference>
<sequence>MPRSRATPDTAAAIDLGSNSFHMIVARIQDGQVAVIDRIRDAIRLASGIDADNNIDAATQEQALECLRKFGQRLADFPPGSVRAVGTNTLRNANNSYTFLARAEEALGHPIDIISGVEEARLIYRGVAHSLAVTGQRRLVMDIGGGSTELIIGDDRGPVYMESMEMGCVTVSRNFFPDGGITPKRIDRARIFALTELEPHVSGFLKVGWDQAIGASGTIRSVSKVLGAAGWSGDTITLDGLKKLIEKLGSFDSVDKIKLDGLADERAPVFIGGAIVLLATFEALDIKEMEVSDRALREGLLHDLIGRLQDQDVRDSSIAHLAQRYHADAGQAQRVKQTALDALQQVTLEWGLDYQEAEQWLGWAAELHEIGLDIAHNRHHHHAAYIIEHSDLAGFSQQEQRFLAAIVRSQRRKPPLKLYKELPKRISKPVKRLSVILRLAVILHRGRSDTPLPAFTLKLSNKTSLELCLDDTWLQQHPLTQADLEQEKCFLANAGFELRLCQEAQS</sequence>
<dbReference type="PANTHER" id="PTHR30005:SF0">
    <property type="entry name" value="RETROGRADE REGULATION PROTEIN 2"/>
    <property type="match status" value="1"/>
</dbReference>
<feature type="domain" description="Ppx/GppA phosphatase N-terminal" evidence="6">
    <location>
        <begin position="24"/>
        <end position="305"/>
    </location>
</feature>
<evidence type="ECO:0000256" key="2">
    <source>
        <dbReference type="ARBA" id="ARBA00012451"/>
    </source>
</evidence>
<protein>
    <recommendedName>
        <fullName evidence="3">Exopolyphosphatase</fullName>
        <ecNumber evidence="2">3.6.1.11</ecNumber>
    </recommendedName>
</protein>
<comment type="similarity">
    <text evidence="1">Belongs to the GppA/Ppx family.</text>
</comment>
<evidence type="ECO:0000259" key="6">
    <source>
        <dbReference type="Pfam" id="PF02541"/>
    </source>
</evidence>
<feature type="domain" description="Ppx/GppA phosphatase C-terminal" evidence="7">
    <location>
        <begin position="313"/>
        <end position="488"/>
    </location>
</feature>
<keyword evidence="9" id="KW-1185">Reference proteome</keyword>
<dbReference type="Gene3D" id="3.30.420.40">
    <property type="match status" value="1"/>
</dbReference>
<dbReference type="InterPro" id="IPR003695">
    <property type="entry name" value="Ppx_GppA_N"/>
</dbReference>
<dbReference type="Pfam" id="PF21447">
    <property type="entry name" value="Ppx-GppA_III"/>
    <property type="match status" value="1"/>
</dbReference>
<name>A0A0S2TA94_9GAMM</name>
<dbReference type="PIRSF" id="PIRSF001267">
    <property type="entry name" value="Pyrophosphatase_GppA_Ppx"/>
    <property type="match status" value="1"/>
</dbReference>
<dbReference type="InterPro" id="IPR022371">
    <property type="entry name" value="Exopolyphosphatase"/>
</dbReference>
<organism evidence="8 9">
    <name type="scientific">Candidatus Tenderia electrophaga</name>
    <dbReference type="NCBI Taxonomy" id="1748243"/>
    <lineage>
        <taxon>Bacteria</taxon>
        <taxon>Pseudomonadati</taxon>
        <taxon>Pseudomonadota</taxon>
        <taxon>Gammaproteobacteria</taxon>
        <taxon>Candidatus Tenderiales</taxon>
        <taxon>Candidatus Tenderiaceae</taxon>
        <taxon>Candidatus Tenderia</taxon>
    </lineage>
</organism>
<dbReference type="FunFam" id="3.30.420.150:FF:000001">
    <property type="entry name" value="Guanosine-5'-triphosphate,3'-diphosphate pyrophosphatase"/>
    <property type="match status" value="1"/>
</dbReference>
<dbReference type="Gene3D" id="1.10.3210.10">
    <property type="entry name" value="Hypothetical protein af1432"/>
    <property type="match status" value="1"/>
</dbReference>
<dbReference type="Proteomes" id="UP000055136">
    <property type="component" value="Chromosome"/>
</dbReference>
<dbReference type="InterPro" id="IPR050273">
    <property type="entry name" value="GppA/Ppx_hydrolase"/>
</dbReference>
<evidence type="ECO:0000259" key="7">
    <source>
        <dbReference type="Pfam" id="PF21447"/>
    </source>
</evidence>
<dbReference type="EMBL" id="CP013099">
    <property type="protein sequence ID" value="ALP52028.1"/>
    <property type="molecule type" value="Genomic_DNA"/>
</dbReference>
<dbReference type="STRING" id="1748243.Tel_02110"/>
<dbReference type="GO" id="GO:0004309">
    <property type="term" value="F:exopolyphosphatase activity"/>
    <property type="evidence" value="ECO:0007669"/>
    <property type="project" value="UniProtKB-EC"/>
</dbReference>
<gene>
    <name evidence="8" type="ORF">Tel_02110</name>
</gene>
<dbReference type="PANTHER" id="PTHR30005">
    <property type="entry name" value="EXOPOLYPHOSPHATASE"/>
    <property type="match status" value="1"/>
</dbReference>
<evidence type="ECO:0000256" key="1">
    <source>
        <dbReference type="ARBA" id="ARBA00007125"/>
    </source>
</evidence>
<dbReference type="InterPro" id="IPR030673">
    <property type="entry name" value="PyroPPase_GppA_Ppx"/>
</dbReference>
<reference evidence="8" key="1">
    <citation type="submission" date="2015-10" db="EMBL/GenBank/DDBJ databases">
        <title>Description of Candidatus Tenderia electrophaga gen. nov, sp. nov., an Uncultivated Electroautotroph from a Biocathode Enrichment.</title>
        <authorList>
            <person name="Eddie B.J."/>
            <person name="Malanoski A.P."/>
            <person name="Wang Z."/>
            <person name="Hall R.J."/>
            <person name="Oh S.D."/>
            <person name="Heiner C."/>
            <person name="Lin B."/>
            <person name="Strycharz-Glaven S.M."/>
        </authorList>
    </citation>
    <scope>NUCLEOTIDE SEQUENCE [LARGE SCALE GENOMIC DNA]</scope>
    <source>
        <strain evidence="8">NRL1</strain>
    </source>
</reference>
<evidence type="ECO:0000256" key="4">
    <source>
        <dbReference type="ARBA" id="ARBA00022801"/>
    </source>
</evidence>
<keyword evidence="4" id="KW-0378">Hydrolase</keyword>
<dbReference type="CDD" id="cd24053">
    <property type="entry name" value="ASKHA_NBD_EcPPX-GppA-like"/>
    <property type="match status" value="1"/>
</dbReference>
<dbReference type="Pfam" id="PF02541">
    <property type="entry name" value="Ppx-GppA"/>
    <property type="match status" value="1"/>
</dbReference>
<evidence type="ECO:0000313" key="9">
    <source>
        <dbReference type="Proteomes" id="UP000055136"/>
    </source>
</evidence>
<dbReference type="Gene3D" id="3.30.420.150">
    <property type="entry name" value="Exopolyphosphatase. Domain 2"/>
    <property type="match status" value="1"/>
</dbReference>
<dbReference type="SUPFAM" id="SSF53067">
    <property type="entry name" value="Actin-like ATPase domain"/>
    <property type="match status" value="2"/>
</dbReference>
<evidence type="ECO:0000256" key="3">
    <source>
        <dbReference type="ARBA" id="ARBA00020416"/>
    </source>
</evidence>